<keyword evidence="3 8" id="KW-0274">FAD</keyword>
<protein>
    <recommendedName>
        <fullName evidence="8">Flavin-containing monooxygenase</fullName>
        <ecNumber evidence="8">1.-.-.-</ecNumber>
    </recommendedName>
</protein>
<evidence type="ECO:0000256" key="8">
    <source>
        <dbReference type="RuleBase" id="RU361177"/>
    </source>
</evidence>
<evidence type="ECO:0000256" key="5">
    <source>
        <dbReference type="ARBA" id="ARBA00023002"/>
    </source>
</evidence>
<dbReference type="EMBL" id="JBJQOH010000008">
    <property type="protein sequence ID" value="KAL3677219.1"/>
    <property type="molecule type" value="Genomic_DNA"/>
</dbReference>
<dbReference type="Proteomes" id="UP001633002">
    <property type="component" value="Unassembled WGS sequence"/>
</dbReference>
<dbReference type="PANTHER" id="PTHR43539:SF78">
    <property type="entry name" value="FLAVIN-CONTAINING MONOOXYGENASE"/>
    <property type="match status" value="1"/>
</dbReference>
<keyword evidence="5 8" id="KW-0560">Oxidoreductase</keyword>
<keyword evidence="4" id="KW-0521">NADP</keyword>
<evidence type="ECO:0000313" key="10">
    <source>
        <dbReference type="Proteomes" id="UP001633002"/>
    </source>
</evidence>
<dbReference type="EC" id="1.-.-.-" evidence="8"/>
<evidence type="ECO:0000256" key="2">
    <source>
        <dbReference type="ARBA" id="ARBA00022630"/>
    </source>
</evidence>
<comment type="cofactor">
    <cofactor evidence="8">
        <name>FAD</name>
        <dbReference type="ChEBI" id="CHEBI:57692"/>
    </cofactor>
</comment>
<gene>
    <name evidence="9" type="ORF">R1sor_027167</name>
</gene>
<evidence type="ECO:0000256" key="1">
    <source>
        <dbReference type="ARBA" id="ARBA00009183"/>
    </source>
</evidence>
<sequence length="422" mass="47230">MLGFSSESRGKEAHDLFLNRMPVWVDGAIIVGAGPSGMATAACLKEKGVPSILIEKAECIGSLWKHRTYDRLHLHIPKEFCELPLMPFPASYPTYPNRQQFLDYLEAYARHFDLQPHFNESVQSAHYDRDAEVWRVNTVTCGKSNSNKVEEYTARWLIVASGENAEIVMPKLPGMKEYQGDLMHSSMYKNGSEYVGKKVLVVGCGNSGMEIALDLANFNAKPSLVVRGPVHVLPREIFGRSTFSVAVKLMRTFPVWLTDWLLVFYTWLTLGNVANYGFNRPKEGPMELKHKVGKTPILDVGTVNKIKSGHIKVVPRVTSLTNNGVRFENGLTDSYDAVILATGYRSNVPRWLKGEEKFFSVDGFPKRPSPNGWKGDDGLYAVGLGRKGLLGASMDARNIAEDIRKSYESRQLAEDRCGNHIR</sequence>
<comment type="caution">
    <text evidence="9">The sequence shown here is derived from an EMBL/GenBank/DDBJ whole genome shotgun (WGS) entry which is preliminary data.</text>
</comment>
<dbReference type="InterPro" id="IPR020946">
    <property type="entry name" value="Flavin_mOase-like"/>
</dbReference>
<dbReference type="PRINTS" id="PR00469">
    <property type="entry name" value="PNDRDTASEII"/>
</dbReference>
<keyword evidence="10" id="KW-1185">Reference proteome</keyword>
<evidence type="ECO:0000256" key="3">
    <source>
        <dbReference type="ARBA" id="ARBA00022827"/>
    </source>
</evidence>
<dbReference type="GO" id="GO:0103075">
    <property type="term" value="F:indole-3-pyruvate monooxygenase activity"/>
    <property type="evidence" value="ECO:0007669"/>
    <property type="project" value="UniProtKB-EC"/>
</dbReference>
<keyword evidence="2 8" id="KW-0285">Flavoprotein</keyword>
<keyword evidence="6 8" id="KW-0503">Monooxygenase</keyword>
<organism evidence="9 10">
    <name type="scientific">Riccia sorocarpa</name>
    <dbReference type="NCBI Taxonomy" id="122646"/>
    <lineage>
        <taxon>Eukaryota</taxon>
        <taxon>Viridiplantae</taxon>
        <taxon>Streptophyta</taxon>
        <taxon>Embryophyta</taxon>
        <taxon>Marchantiophyta</taxon>
        <taxon>Marchantiopsida</taxon>
        <taxon>Marchantiidae</taxon>
        <taxon>Marchantiales</taxon>
        <taxon>Ricciaceae</taxon>
        <taxon>Riccia</taxon>
    </lineage>
</organism>
<evidence type="ECO:0000256" key="6">
    <source>
        <dbReference type="ARBA" id="ARBA00023033"/>
    </source>
</evidence>
<comment type="similarity">
    <text evidence="1 8">Belongs to the FMO family.</text>
</comment>
<dbReference type="InterPro" id="IPR050982">
    <property type="entry name" value="Auxin_biosynth/cation_transpt"/>
</dbReference>
<evidence type="ECO:0000256" key="7">
    <source>
        <dbReference type="ARBA" id="ARBA00047707"/>
    </source>
</evidence>
<dbReference type="PRINTS" id="PR00368">
    <property type="entry name" value="FADPNR"/>
</dbReference>
<evidence type="ECO:0000256" key="4">
    <source>
        <dbReference type="ARBA" id="ARBA00022857"/>
    </source>
</evidence>
<dbReference type="FunFam" id="3.50.50.60:FF:000100">
    <property type="entry name" value="Flavin-containing monooxygenase"/>
    <property type="match status" value="1"/>
</dbReference>
<accession>A0ABD3GFL0</accession>
<dbReference type="PANTHER" id="PTHR43539">
    <property type="entry name" value="FLAVIN-BINDING MONOOXYGENASE-LIKE PROTEIN (AFU_ORTHOLOGUE AFUA_4G09220)"/>
    <property type="match status" value="1"/>
</dbReference>
<evidence type="ECO:0000313" key="9">
    <source>
        <dbReference type="EMBL" id="KAL3677219.1"/>
    </source>
</evidence>
<dbReference type="SUPFAM" id="SSF51905">
    <property type="entry name" value="FAD/NAD(P)-binding domain"/>
    <property type="match status" value="2"/>
</dbReference>
<name>A0ABD3GFL0_9MARC</name>
<proteinExistence type="inferred from homology"/>
<comment type="catalytic activity">
    <reaction evidence="7">
        <text>indole-3-pyruvate + NADPH + O2 + H(+) = (indol-3-yl)acetate + CO2 + NADP(+) + H2O</text>
        <dbReference type="Rhea" id="RHEA:34331"/>
        <dbReference type="ChEBI" id="CHEBI:15377"/>
        <dbReference type="ChEBI" id="CHEBI:15378"/>
        <dbReference type="ChEBI" id="CHEBI:15379"/>
        <dbReference type="ChEBI" id="CHEBI:16526"/>
        <dbReference type="ChEBI" id="CHEBI:17640"/>
        <dbReference type="ChEBI" id="CHEBI:30854"/>
        <dbReference type="ChEBI" id="CHEBI:57783"/>
        <dbReference type="ChEBI" id="CHEBI:58349"/>
        <dbReference type="EC" id="1.14.13.168"/>
    </reaction>
</comment>
<reference evidence="9 10" key="1">
    <citation type="submission" date="2024-09" db="EMBL/GenBank/DDBJ databases">
        <title>Chromosome-scale assembly of Riccia sorocarpa.</title>
        <authorList>
            <person name="Paukszto L."/>
        </authorList>
    </citation>
    <scope>NUCLEOTIDE SEQUENCE [LARGE SCALE GENOMIC DNA]</scope>
    <source>
        <strain evidence="9">LP-2024</strain>
        <tissue evidence="9">Aerial parts of the thallus</tissue>
    </source>
</reference>
<dbReference type="Gene3D" id="3.50.50.60">
    <property type="entry name" value="FAD/NAD(P)-binding domain"/>
    <property type="match status" value="1"/>
</dbReference>
<dbReference type="InterPro" id="IPR036188">
    <property type="entry name" value="FAD/NAD-bd_sf"/>
</dbReference>
<dbReference type="AlphaFoldDB" id="A0ABD3GFL0"/>
<dbReference type="Pfam" id="PF00743">
    <property type="entry name" value="FMO-like"/>
    <property type="match status" value="1"/>
</dbReference>